<protein>
    <submittedName>
        <fullName evidence="4">Uncharacterized protein</fullName>
    </submittedName>
</protein>
<feature type="region of interest" description="Disordered" evidence="1">
    <location>
        <begin position="276"/>
        <end position="350"/>
    </location>
</feature>
<keyword evidence="5" id="KW-1185">Reference proteome</keyword>
<feature type="region of interest" description="Disordered" evidence="1">
    <location>
        <begin position="142"/>
        <end position="190"/>
    </location>
</feature>
<evidence type="ECO:0000313" key="5">
    <source>
        <dbReference type="Proteomes" id="UP000696485"/>
    </source>
</evidence>
<feature type="compositionally biased region" description="Low complexity" evidence="1">
    <location>
        <begin position="397"/>
        <end position="430"/>
    </location>
</feature>
<keyword evidence="2" id="KW-1133">Transmembrane helix</keyword>
<dbReference type="Proteomes" id="UP000696485">
    <property type="component" value="Unassembled WGS sequence"/>
</dbReference>
<proteinExistence type="predicted"/>
<keyword evidence="3" id="KW-0732">Signal</keyword>
<accession>A0A9P5SVM9</accession>
<organism evidence="4 5">
    <name type="scientific">Podila minutissima</name>
    <dbReference type="NCBI Taxonomy" id="64525"/>
    <lineage>
        <taxon>Eukaryota</taxon>
        <taxon>Fungi</taxon>
        <taxon>Fungi incertae sedis</taxon>
        <taxon>Mucoromycota</taxon>
        <taxon>Mortierellomycotina</taxon>
        <taxon>Mortierellomycetes</taxon>
        <taxon>Mortierellales</taxon>
        <taxon>Mortierellaceae</taxon>
        <taxon>Podila</taxon>
    </lineage>
</organism>
<dbReference type="AlphaFoldDB" id="A0A9P5SVM9"/>
<evidence type="ECO:0000256" key="1">
    <source>
        <dbReference type="SAM" id="MobiDB-lite"/>
    </source>
</evidence>
<feature type="compositionally biased region" description="Low complexity" evidence="1">
    <location>
        <begin position="143"/>
        <end position="182"/>
    </location>
</feature>
<feature type="signal peptide" evidence="3">
    <location>
        <begin position="1"/>
        <end position="25"/>
    </location>
</feature>
<feature type="transmembrane region" description="Helical" evidence="2">
    <location>
        <begin position="196"/>
        <end position="216"/>
    </location>
</feature>
<comment type="caution">
    <text evidence="4">The sequence shown here is derived from an EMBL/GenBank/DDBJ whole genome shotgun (WGS) entry which is preliminary data.</text>
</comment>
<gene>
    <name evidence="4" type="ORF">BG006_007953</name>
</gene>
<evidence type="ECO:0000256" key="2">
    <source>
        <dbReference type="SAM" id="Phobius"/>
    </source>
</evidence>
<evidence type="ECO:0000256" key="3">
    <source>
        <dbReference type="SAM" id="SignalP"/>
    </source>
</evidence>
<name>A0A9P5SVM9_9FUNG</name>
<dbReference type="EMBL" id="JAAAUY010000052">
    <property type="protein sequence ID" value="KAF9336627.1"/>
    <property type="molecule type" value="Genomic_DNA"/>
</dbReference>
<reference evidence="4" key="1">
    <citation type="journal article" date="2020" name="Fungal Divers.">
        <title>Resolving the Mortierellaceae phylogeny through synthesis of multi-gene phylogenetics and phylogenomics.</title>
        <authorList>
            <person name="Vandepol N."/>
            <person name="Liber J."/>
            <person name="Desiro A."/>
            <person name="Na H."/>
            <person name="Kennedy M."/>
            <person name="Barry K."/>
            <person name="Grigoriev I.V."/>
            <person name="Miller A.N."/>
            <person name="O'Donnell K."/>
            <person name="Stajich J.E."/>
            <person name="Bonito G."/>
        </authorList>
    </citation>
    <scope>NUCLEOTIDE SEQUENCE</scope>
    <source>
        <strain evidence="4">NVP1</strain>
    </source>
</reference>
<keyword evidence="2" id="KW-0812">Transmembrane</keyword>
<sequence length="454" mass="47731">MSSPWLTLLAALFALALTTISSVHANINCVLPQGGIYNAGDSMPLAWGDDGAKPKVTDTISMKSALYCNTGNKIADIPIAQFVGPSNVTVPFIGNATTAGGTQGPCAGNAFHVEYSGEYMGGFLNLIKTSWGPVRCATVTINPSPNNTLPVTTTTSATPTSATTTTKKTATTSSSSTNMPSETPEKEDSNKGNTTIIIVGIVAGLVLILLFSAFMWHMRRQKIRRMESAIMPWSNQPNNNFSKMSSSMDDGPRSPGKLAAAGAGAVGAAAAANYSNKAQPDLPQPSHGAGGGYYDDDRYGYQQGYNNTPGSNYHHQGGYDGYGDDTYYNPHYATQNNQGYGHGQGQGQGQVQGYEMNQFNGSYYSISNASRTPYQDPYQAQQPVSSTGYFPPPPPVNSGTSSSPPSVPLSTPGLTTVPISSSTTLTASSSPKRGPQTILPEMGRPADEPTSPRS</sequence>
<feature type="region of interest" description="Disordered" evidence="1">
    <location>
        <begin position="367"/>
        <end position="454"/>
    </location>
</feature>
<feature type="compositionally biased region" description="Polar residues" evidence="1">
    <location>
        <begin position="367"/>
        <end position="388"/>
    </location>
</feature>
<feature type="chain" id="PRO_5040113453" evidence="3">
    <location>
        <begin position="26"/>
        <end position="454"/>
    </location>
</feature>
<feature type="compositionally biased region" description="Gly residues" evidence="1">
    <location>
        <begin position="340"/>
        <end position="350"/>
    </location>
</feature>
<keyword evidence="2" id="KW-0472">Membrane</keyword>
<evidence type="ECO:0000313" key="4">
    <source>
        <dbReference type="EMBL" id="KAF9336627.1"/>
    </source>
</evidence>